<dbReference type="PANTHER" id="PTHR23427">
    <property type="entry name" value="SURFEIT LOCUS PROTEIN"/>
    <property type="match status" value="1"/>
</dbReference>
<dbReference type="PROSITE" id="PS50895">
    <property type="entry name" value="SURF1"/>
    <property type="match status" value="1"/>
</dbReference>
<dbReference type="CDD" id="cd06662">
    <property type="entry name" value="SURF1"/>
    <property type="match status" value="1"/>
</dbReference>
<dbReference type="AlphaFoldDB" id="A0A369WSH9"/>
<evidence type="ECO:0000313" key="8">
    <source>
        <dbReference type="Proteomes" id="UP000253769"/>
    </source>
</evidence>
<protein>
    <recommendedName>
        <fullName evidence="6">SURF1-like protein</fullName>
    </recommendedName>
</protein>
<evidence type="ECO:0000256" key="2">
    <source>
        <dbReference type="ARBA" id="ARBA00007165"/>
    </source>
</evidence>
<comment type="caution">
    <text evidence="7">The sequence shown here is derived from an EMBL/GenBank/DDBJ whole genome shotgun (WGS) entry which is preliminary data.</text>
</comment>
<sequence>MSQSKDRPTPRTRRVCILLGALLLPILLGLGFWQLERAEQKQQLLERLQHSAAAPQLPSTAVTLPYPVKIRARLDRRFPLLLDNRTRDGRVGYELLLPFEEVSTGLYGVVNLGWVAASFDRQQLPDTTALVRDLADQDHTLAGLLVATDSGLMLSADRWSADWPKRIQQVDLNRLQELWQRPVYSAVLRLQQPLIDADTNWSVSVMPAYKHQGYALQWFALALLLAGYLFWWGWRRSPHADRESEQPHVQGGPNAQS</sequence>
<dbReference type="Pfam" id="PF02104">
    <property type="entry name" value="SURF1"/>
    <property type="match status" value="1"/>
</dbReference>
<dbReference type="OrthoDB" id="9789940at2"/>
<keyword evidence="4 6" id="KW-1133">Transmembrane helix</keyword>
<comment type="caution">
    <text evidence="6">Lacks conserved residue(s) required for the propagation of feature annotation.</text>
</comment>
<gene>
    <name evidence="7" type="ORF">DV711_02735</name>
</gene>
<dbReference type="Proteomes" id="UP000253769">
    <property type="component" value="Unassembled WGS sequence"/>
</dbReference>
<feature type="transmembrane region" description="Helical" evidence="6">
    <location>
        <begin position="214"/>
        <end position="234"/>
    </location>
</feature>
<dbReference type="PANTHER" id="PTHR23427:SF2">
    <property type="entry name" value="SURFEIT LOCUS PROTEIN 1"/>
    <property type="match status" value="1"/>
</dbReference>
<dbReference type="InterPro" id="IPR045214">
    <property type="entry name" value="Surf1/Surf4"/>
</dbReference>
<evidence type="ECO:0000256" key="1">
    <source>
        <dbReference type="ARBA" id="ARBA00004370"/>
    </source>
</evidence>
<comment type="subcellular location">
    <subcellularLocation>
        <location evidence="6">Cell membrane</location>
        <topology evidence="6">Multi-pass membrane protein</topology>
    </subcellularLocation>
    <subcellularLocation>
        <location evidence="1">Membrane</location>
    </subcellularLocation>
</comment>
<evidence type="ECO:0000256" key="6">
    <source>
        <dbReference type="RuleBase" id="RU363076"/>
    </source>
</evidence>
<dbReference type="RefSeq" id="WP_114694108.1">
    <property type="nucleotide sequence ID" value="NZ_QQOH01000001.1"/>
</dbReference>
<evidence type="ECO:0000313" key="7">
    <source>
        <dbReference type="EMBL" id="RDE24521.1"/>
    </source>
</evidence>
<dbReference type="InterPro" id="IPR002994">
    <property type="entry name" value="Surf1/Shy1"/>
</dbReference>
<keyword evidence="6" id="KW-1003">Cell membrane</keyword>
<dbReference type="GO" id="GO:0005886">
    <property type="term" value="C:plasma membrane"/>
    <property type="evidence" value="ECO:0007669"/>
    <property type="project" value="UniProtKB-SubCell"/>
</dbReference>
<evidence type="ECO:0000256" key="5">
    <source>
        <dbReference type="ARBA" id="ARBA00023136"/>
    </source>
</evidence>
<accession>A0A369WSH9</accession>
<proteinExistence type="inferred from homology"/>
<comment type="similarity">
    <text evidence="2 6">Belongs to the SURF1 family.</text>
</comment>
<organism evidence="7 8">
    <name type="scientific">Motiliproteus coralliicola</name>
    <dbReference type="NCBI Taxonomy" id="2283196"/>
    <lineage>
        <taxon>Bacteria</taxon>
        <taxon>Pseudomonadati</taxon>
        <taxon>Pseudomonadota</taxon>
        <taxon>Gammaproteobacteria</taxon>
        <taxon>Oceanospirillales</taxon>
        <taxon>Oceanospirillaceae</taxon>
        <taxon>Motiliproteus</taxon>
    </lineage>
</organism>
<reference evidence="7 8" key="1">
    <citation type="submission" date="2018-07" db="EMBL/GenBank/DDBJ databases">
        <title>Motiliproteus coralliicola sp. nov., a bacterium isolated from Coral.</title>
        <authorList>
            <person name="Wang G."/>
        </authorList>
    </citation>
    <scope>NUCLEOTIDE SEQUENCE [LARGE SCALE GENOMIC DNA]</scope>
    <source>
        <strain evidence="7 8">C34</strain>
    </source>
</reference>
<dbReference type="EMBL" id="QQOH01000001">
    <property type="protein sequence ID" value="RDE24521.1"/>
    <property type="molecule type" value="Genomic_DNA"/>
</dbReference>
<evidence type="ECO:0000256" key="3">
    <source>
        <dbReference type="ARBA" id="ARBA00022692"/>
    </source>
</evidence>
<name>A0A369WSH9_9GAMM</name>
<keyword evidence="5 6" id="KW-0472">Membrane</keyword>
<keyword evidence="8" id="KW-1185">Reference proteome</keyword>
<keyword evidence="3 6" id="KW-0812">Transmembrane</keyword>
<evidence type="ECO:0000256" key="4">
    <source>
        <dbReference type="ARBA" id="ARBA00022989"/>
    </source>
</evidence>